<proteinExistence type="predicted"/>
<dbReference type="KEGG" id="hsr:HSBAA_06950"/>
<reference evidence="2 3" key="1">
    <citation type="journal article" date="2019" name="Microbiol. Resour. Announc.">
        <title>Complete Genome Sequence of Halomonas sulfidaeris Strain Esulfide1 Isolated from a Metal Sulfide Rock at a Depth of 2,200 Meters, Obtained Using Nanopore Sequencing.</title>
        <authorList>
            <person name="Saito M."/>
            <person name="Nishigata A."/>
            <person name="Galipon J."/>
            <person name="Arakawa K."/>
        </authorList>
    </citation>
    <scope>NUCLEOTIDE SEQUENCE [LARGE SCALE GENOMIC DNA]</scope>
    <source>
        <strain evidence="2 3">ATCC BAA-803</strain>
    </source>
</reference>
<name>A0A455U3P2_9GAMM</name>
<dbReference type="EMBL" id="AP019514">
    <property type="protein sequence ID" value="BBI59389.1"/>
    <property type="molecule type" value="Genomic_DNA"/>
</dbReference>
<dbReference type="Gene3D" id="3.40.50.10300">
    <property type="entry name" value="CoaB-like"/>
    <property type="match status" value="1"/>
</dbReference>
<accession>A0A455U3P2</accession>
<evidence type="ECO:0000313" key="3">
    <source>
        <dbReference type="Proteomes" id="UP000320231"/>
    </source>
</evidence>
<dbReference type="Pfam" id="PF04127">
    <property type="entry name" value="DFP"/>
    <property type="match status" value="1"/>
</dbReference>
<gene>
    <name evidence="2" type="ORF">HSBAA_06950</name>
</gene>
<dbReference type="AlphaFoldDB" id="A0A455U3P2"/>
<protein>
    <recommendedName>
        <fullName evidence="1">DNA/pantothenate metabolism flavoprotein C-terminal domain-containing protein</fullName>
    </recommendedName>
</protein>
<evidence type="ECO:0000313" key="2">
    <source>
        <dbReference type="EMBL" id="BBI59389.1"/>
    </source>
</evidence>
<sequence length="70" mass="7334">MTLISGPVNLPTPKGVTRVDVESAEQMHSEAQRLAPQAALFIGCAAVADYRAAAPPSINSKSRTVTTRSP</sequence>
<dbReference type="InterPro" id="IPR007085">
    <property type="entry name" value="DNA/pantothenate-metab_flavo_C"/>
</dbReference>
<dbReference type="SUPFAM" id="SSF102645">
    <property type="entry name" value="CoaB-like"/>
    <property type="match status" value="1"/>
</dbReference>
<dbReference type="GO" id="GO:0015937">
    <property type="term" value="P:coenzyme A biosynthetic process"/>
    <property type="evidence" value="ECO:0007669"/>
    <property type="project" value="UniProtKB-ARBA"/>
</dbReference>
<dbReference type="InterPro" id="IPR035929">
    <property type="entry name" value="CoaB-like_sf"/>
</dbReference>
<dbReference type="Proteomes" id="UP000320231">
    <property type="component" value="Chromosome"/>
</dbReference>
<organism evidence="2 3">
    <name type="scientific">Vreelandella sulfidaeris</name>
    <dbReference type="NCBI Taxonomy" id="115553"/>
    <lineage>
        <taxon>Bacteria</taxon>
        <taxon>Pseudomonadati</taxon>
        <taxon>Pseudomonadota</taxon>
        <taxon>Gammaproteobacteria</taxon>
        <taxon>Oceanospirillales</taxon>
        <taxon>Halomonadaceae</taxon>
        <taxon>Vreelandella</taxon>
    </lineage>
</organism>
<dbReference type="GO" id="GO:0003824">
    <property type="term" value="F:catalytic activity"/>
    <property type="evidence" value="ECO:0007669"/>
    <property type="project" value="UniProtKB-ARBA"/>
</dbReference>
<evidence type="ECO:0000259" key="1">
    <source>
        <dbReference type="Pfam" id="PF04127"/>
    </source>
</evidence>
<feature type="domain" description="DNA/pantothenate metabolism flavoprotein C-terminal" evidence="1">
    <location>
        <begin position="2"/>
        <end position="57"/>
    </location>
</feature>